<dbReference type="Proteomes" id="UP001516400">
    <property type="component" value="Unassembled WGS sequence"/>
</dbReference>
<keyword evidence="3" id="KW-1185">Reference proteome</keyword>
<accession>A0ABD2PH04</accession>
<feature type="region of interest" description="Disordered" evidence="1">
    <location>
        <begin position="49"/>
        <end position="83"/>
    </location>
</feature>
<proteinExistence type="predicted"/>
<dbReference type="EMBL" id="JABFTP020000186">
    <property type="protein sequence ID" value="KAL3290022.1"/>
    <property type="molecule type" value="Genomic_DNA"/>
</dbReference>
<evidence type="ECO:0000313" key="2">
    <source>
        <dbReference type="EMBL" id="KAL3290022.1"/>
    </source>
</evidence>
<evidence type="ECO:0000256" key="1">
    <source>
        <dbReference type="SAM" id="MobiDB-lite"/>
    </source>
</evidence>
<dbReference type="AlphaFoldDB" id="A0ABD2PH04"/>
<name>A0ABD2PH04_9CUCU</name>
<comment type="caution">
    <text evidence="2">The sequence shown here is derived from an EMBL/GenBank/DDBJ whole genome shotgun (WGS) entry which is preliminary data.</text>
</comment>
<evidence type="ECO:0000313" key="3">
    <source>
        <dbReference type="Proteomes" id="UP001516400"/>
    </source>
</evidence>
<gene>
    <name evidence="2" type="ORF">HHI36_023394</name>
</gene>
<organism evidence="2 3">
    <name type="scientific">Cryptolaemus montrouzieri</name>
    <dbReference type="NCBI Taxonomy" id="559131"/>
    <lineage>
        <taxon>Eukaryota</taxon>
        <taxon>Metazoa</taxon>
        <taxon>Ecdysozoa</taxon>
        <taxon>Arthropoda</taxon>
        <taxon>Hexapoda</taxon>
        <taxon>Insecta</taxon>
        <taxon>Pterygota</taxon>
        <taxon>Neoptera</taxon>
        <taxon>Endopterygota</taxon>
        <taxon>Coleoptera</taxon>
        <taxon>Polyphaga</taxon>
        <taxon>Cucujiformia</taxon>
        <taxon>Coccinelloidea</taxon>
        <taxon>Coccinellidae</taxon>
        <taxon>Scymninae</taxon>
        <taxon>Scymnini</taxon>
        <taxon>Cryptolaemus</taxon>
    </lineage>
</organism>
<protein>
    <submittedName>
        <fullName evidence="2">Uncharacterized protein</fullName>
    </submittedName>
</protein>
<reference evidence="2 3" key="1">
    <citation type="journal article" date="2021" name="BMC Biol.">
        <title>Horizontally acquired antibacterial genes associated with adaptive radiation of ladybird beetles.</title>
        <authorList>
            <person name="Li H.S."/>
            <person name="Tang X.F."/>
            <person name="Huang Y.H."/>
            <person name="Xu Z.Y."/>
            <person name="Chen M.L."/>
            <person name="Du X.Y."/>
            <person name="Qiu B.Y."/>
            <person name="Chen P.T."/>
            <person name="Zhang W."/>
            <person name="Slipinski A."/>
            <person name="Escalona H.E."/>
            <person name="Waterhouse R.M."/>
            <person name="Zwick A."/>
            <person name="Pang H."/>
        </authorList>
    </citation>
    <scope>NUCLEOTIDE SEQUENCE [LARGE SCALE GENOMIC DNA]</scope>
    <source>
        <strain evidence="2">SYSU2018</strain>
    </source>
</reference>
<sequence length="99" mass="10929">MLCEEECAELTECISRTDENSGTTPAIQGFVVSDEDTQCRACIRHVRSFSSSPTPTKRERLDNQRSFSDGARVGQPVPNHTTEIQTADTKHAISMEVVS</sequence>